<dbReference type="GO" id="GO:0006013">
    <property type="term" value="P:mannose metabolic process"/>
    <property type="evidence" value="ECO:0007669"/>
    <property type="project" value="InterPro"/>
</dbReference>
<evidence type="ECO:0000313" key="6">
    <source>
        <dbReference type="Proteomes" id="UP000824112"/>
    </source>
</evidence>
<dbReference type="SUPFAM" id="SSF88713">
    <property type="entry name" value="Glycoside hydrolase/deacetylase"/>
    <property type="match status" value="1"/>
</dbReference>
<comment type="cofactor">
    <cofactor evidence="1">
        <name>Zn(2+)</name>
        <dbReference type="ChEBI" id="CHEBI:29105"/>
    </cofactor>
</comment>
<dbReference type="GO" id="GO:0030246">
    <property type="term" value="F:carbohydrate binding"/>
    <property type="evidence" value="ECO:0007669"/>
    <property type="project" value="InterPro"/>
</dbReference>
<reference evidence="5" key="1">
    <citation type="submission" date="2020-10" db="EMBL/GenBank/DDBJ databases">
        <authorList>
            <person name="Gilroy R."/>
        </authorList>
    </citation>
    <scope>NUCLEOTIDE SEQUENCE</scope>
    <source>
        <strain evidence="5">CHK158-818</strain>
    </source>
</reference>
<dbReference type="SUPFAM" id="SSF74650">
    <property type="entry name" value="Galactose mutarotase-like"/>
    <property type="match status" value="1"/>
</dbReference>
<dbReference type="Proteomes" id="UP000824112">
    <property type="component" value="Unassembled WGS sequence"/>
</dbReference>
<dbReference type="InterPro" id="IPR027291">
    <property type="entry name" value="Glyco_hydro_38_N_sf"/>
</dbReference>
<feature type="domain" description="Glycoside hydrolase family 38 N-terminal" evidence="4">
    <location>
        <begin position="116"/>
        <end position="383"/>
    </location>
</feature>
<comment type="caution">
    <text evidence="5">The sequence shown here is derived from an EMBL/GenBank/DDBJ whole genome shotgun (WGS) entry which is preliminary data.</text>
</comment>
<organism evidence="5 6">
    <name type="scientific">Candidatus Gallibacteroides avistercoris</name>
    <dbReference type="NCBI Taxonomy" id="2840833"/>
    <lineage>
        <taxon>Bacteria</taxon>
        <taxon>Pseudomonadati</taxon>
        <taxon>Bacteroidota</taxon>
        <taxon>Bacteroidia</taxon>
        <taxon>Bacteroidales</taxon>
        <taxon>Bacteroidaceae</taxon>
        <taxon>Bacteroidaceae incertae sedis</taxon>
        <taxon>Candidatus Gallibacteroides</taxon>
    </lineage>
</organism>
<sequence>MMIKRFLFLLLSAGFAMQISAQTSYNVQVRNSLIKNGKNGLREIIVVVDHKGQPVQGVVTLGKHKKKIELNEGRQSVSFVIPEVKSTETYPVTVRAGGKVVGKSKTELTPLKRKWQVNLVQHSHTDIGYTRPQHEILSEHIRFIDYALDYCDLTDDYPDDAKFRWTCEAAWAVNQYINTRPREQVERLKKRIQEGRIEVMGMYFNFDELPDEQSLAYSLHPIKKFREEGIKVESAMQNDVNGIGWCFSEFFPDLGIKYLTMGTHGHKALICFDQPTVFWWESPSGKKMLAYRAEHYNQGNFLQIDKGDFVEFEKRLFDYITSIENRGDAYPFDILSFQYSGYFTDNSPPSTIGSDMVKQWNEKYEYPKLRQALPCEFFKIVETEYPDKIETIRAAWPDWWTDGFASGAREAAVTRLAHTDLIANQIGISMAKMMGADIPESVNRQIDEANEALIFYGEHTFGYSESVRDPFAYETMEQRSHKASYAWESFRRSRPIGETALGLLQSYTVRDPEHSTIAVFNPLNWNYIGMTTIYADHEIIPLNKKVKLVDENGQEAKLQIYKSRSDATYWRVWVDDVPALGSKTFKVMITDEAASVPEKTTSASPVIENQWYRVEFDMNKGTISKWIDKELGKDLIDPNNEWKLGELIYETDDVRGSLDQFRPGNFKRYVPEEVHFDGLTEGDIWDTYRFVGTSPAGMGKNNFWVEFQVFKTTKQIKMVYRLKKKLNTDPESVYVSFPFELPGGKIHFDVPGGVIEAGVDQLKGSANDWNTVQNFASVRNDNEQIVMVSNEVPLMQFGNINLGRFKAGAVPETNHIYSWVMSNYWVTNFNADQHGEVEWTYALTSSSDNSDGFATQYAWTQRIPLLARVIPAGKDSGSRKFTGSVLDINPHHLLLVNMAPVAGENAVMLYLREIAGKSAELSITSPYLNNIKLMECDASGGVKDNSGIIRFNPLEIKFVKLSW</sequence>
<dbReference type="Pfam" id="PF01074">
    <property type="entry name" value="Glyco_hydro_38N"/>
    <property type="match status" value="1"/>
</dbReference>
<proteinExistence type="predicted"/>
<dbReference type="CDD" id="cd10791">
    <property type="entry name" value="GH38N_AMII_like_1"/>
    <property type="match status" value="1"/>
</dbReference>
<accession>A0A9D1M6T2</accession>
<dbReference type="Gene3D" id="3.20.110.10">
    <property type="entry name" value="Glycoside hydrolase 38, N terminal domain"/>
    <property type="match status" value="1"/>
</dbReference>
<keyword evidence="5" id="KW-0378">Hydrolase</keyword>
<evidence type="ECO:0000313" key="5">
    <source>
        <dbReference type="EMBL" id="HIU54567.1"/>
    </source>
</evidence>
<dbReference type="Gene3D" id="2.70.98.30">
    <property type="entry name" value="Golgi alpha-mannosidase II, domain 4"/>
    <property type="match status" value="1"/>
</dbReference>
<dbReference type="InterPro" id="IPR011013">
    <property type="entry name" value="Gal_mutarotase_sf_dom"/>
</dbReference>
<feature type="chain" id="PRO_5039718663" evidence="3">
    <location>
        <begin position="22"/>
        <end position="963"/>
    </location>
</feature>
<evidence type="ECO:0000256" key="2">
    <source>
        <dbReference type="ARBA" id="ARBA00022833"/>
    </source>
</evidence>
<evidence type="ECO:0000256" key="3">
    <source>
        <dbReference type="SAM" id="SignalP"/>
    </source>
</evidence>
<dbReference type="PANTHER" id="PTHR11607:SF3">
    <property type="entry name" value="LYSOSOMAL ALPHA-MANNOSIDASE"/>
    <property type="match status" value="1"/>
</dbReference>
<dbReference type="Gene3D" id="2.60.40.1180">
    <property type="entry name" value="Golgi alpha-mannosidase II"/>
    <property type="match status" value="1"/>
</dbReference>
<dbReference type="InterPro" id="IPR050843">
    <property type="entry name" value="Glycosyl_Hydrlase_38"/>
</dbReference>
<dbReference type="InterPro" id="IPR011330">
    <property type="entry name" value="Glyco_hydro/deAcase_b/a-brl"/>
</dbReference>
<gene>
    <name evidence="5" type="ORF">IAB03_02015</name>
</gene>
<keyword evidence="2" id="KW-0862">Zinc</keyword>
<keyword evidence="3" id="KW-0732">Signal</keyword>
<dbReference type="InterPro" id="IPR013780">
    <property type="entry name" value="Glyco_hydro_b"/>
</dbReference>
<feature type="signal peptide" evidence="3">
    <location>
        <begin position="1"/>
        <end position="21"/>
    </location>
</feature>
<dbReference type="PANTHER" id="PTHR11607">
    <property type="entry name" value="ALPHA-MANNOSIDASE"/>
    <property type="match status" value="1"/>
</dbReference>
<dbReference type="InterPro" id="IPR000602">
    <property type="entry name" value="Glyco_hydro_38_N"/>
</dbReference>
<dbReference type="EMBL" id="DVNA01000045">
    <property type="protein sequence ID" value="HIU54567.1"/>
    <property type="molecule type" value="Genomic_DNA"/>
</dbReference>
<dbReference type="GO" id="GO:0004559">
    <property type="term" value="F:alpha-mannosidase activity"/>
    <property type="evidence" value="ECO:0007669"/>
    <property type="project" value="InterPro"/>
</dbReference>
<dbReference type="AlphaFoldDB" id="A0A9D1M6T2"/>
<name>A0A9D1M6T2_9BACT</name>
<protein>
    <submittedName>
        <fullName evidence="5">Glycosyl hydrolase family 38</fullName>
    </submittedName>
</protein>
<evidence type="ECO:0000256" key="1">
    <source>
        <dbReference type="ARBA" id="ARBA00001947"/>
    </source>
</evidence>
<reference evidence="5" key="2">
    <citation type="journal article" date="2021" name="PeerJ">
        <title>Extensive microbial diversity within the chicken gut microbiome revealed by metagenomics and culture.</title>
        <authorList>
            <person name="Gilroy R."/>
            <person name="Ravi A."/>
            <person name="Getino M."/>
            <person name="Pursley I."/>
            <person name="Horton D.L."/>
            <person name="Alikhan N.F."/>
            <person name="Baker D."/>
            <person name="Gharbi K."/>
            <person name="Hall N."/>
            <person name="Watson M."/>
            <person name="Adriaenssens E.M."/>
            <person name="Foster-Nyarko E."/>
            <person name="Jarju S."/>
            <person name="Secka A."/>
            <person name="Antonio M."/>
            <person name="Oren A."/>
            <person name="Chaudhuri R.R."/>
            <person name="La Ragione R."/>
            <person name="Hildebrand F."/>
            <person name="Pallen M.J."/>
        </authorList>
    </citation>
    <scope>NUCLEOTIDE SEQUENCE</scope>
    <source>
        <strain evidence="5">CHK158-818</strain>
    </source>
</reference>
<evidence type="ECO:0000259" key="4">
    <source>
        <dbReference type="Pfam" id="PF01074"/>
    </source>
</evidence>